<gene>
    <name evidence="2" type="ORF">C0Q70_08784</name>
</gene>
<sequence>MKFFTIFLLTAVTGCVGAAAEQQMLQDESYSARKSRIGLVNRIRGLEDMARMQAQLLDNMVAERQQWLAEKQSLQTSFEHLRTVCSSSKVISSDDKTENESKAVGQTPEIAREAFDNQNQKFVRSDDSDPLVPIVTQLSQKVSEMSAELQVTKTGLTEASTSVFVNWGSSTCPDSAVLVYSGSVGGSHYTSLGAAANYLCLPLSGVNLVDRSNSDNAGLYGAEFESQDSHQDKDVVCAVCRSSRANNVMIPATTVCPAGWTSEYSGWLMAGYPGHNAASEFICVNSKMEERTGSEQNNNGKLLYYTATVCGSLPCPPYVTGKRVTCVVCSK</sequence>
<protein>
    <recommendedName>
        <fullName evidence="4">Short-chain collagen C4</fullName>
    </recommendedName>
</protein>
<dbReference type="InterPro" id="IPR051077">
    <property type="entry name" value="Ca-dependent_lectin"/>
</dbReference>
<reference evidence="2 3" key="1">
    <citation type="submission" date="2018-04" db="EMBL/GenBank/DDBJ databases">
        <title>The genome of golden apple snail Pomacea canaliculata provides insight into stress tolerance and invasive adaptation.</title>
        <authorList>
            <person name="Liu C."/>
            <person name="Liu B."/>
            <person name="Ren Y."/>
            <person name="Zhang Y."/>
            <person name="Wang H."/>
            <person name="Li S."/>
            <person name="Jiang F."/>
            <person name="Yin L."/>
            <person name="Zhang G."/>
            <person name="Qian W."/>
            <person name="Fan W."/>
        </authorList>
    </citation>
    <scope>NUCLEOTIDE SEQUENCE [LARGE SCALE GENOMIC DNA]</scope>
    <source>
        <strain evidence="2">SZHN2017</strain>
        <tissue evidence="2">Muscle</tissue>
    </source>
</reference>
<feature type="chain" id="PRO_5015688496" description="Short-chain collagen C4" evidence="1">
    <location>
        <begin position="21"/>
        <end position="331"/>
    </location>
</feature>
<dbReference type="OrthoDB" id="6138362at2759"/>
<dbReference type="PROSITE" id="PS51257">
    <property type="entry name" value="PROKAR_LIPOPROTEIN"/>
    <property type="match status" value="1"/>
</dbReference>
<dbReference type="PANTHER" id="PTHR24024:SF18">
    <property type="entry name" value="SHORT-CHAIN COLLAGEN C4-LIKE"/>
    <property type="match status" value="1"/>
</dbReference>
<evidence type="ECO:0008006" key="4">
    <source>
        <dbReference type="Google" id="ProtNLM"/>
    </source>
</evidence>
<dbReference type="Proteomes" id="UP000245119">
    <property type="component" value="Linkage Group LG5"/>
</dbReference>
<name>A0A2T7P803_POMCA</name>
<organism evidence="2 3">
    <name type="scientific">Pomacea canaliculata</name>
    <name type="common">Golden apple snail</name>
    <dbReference type="NCBI Taxonomy" id="400727"/>
    <lineage>
        <taxon>Eukaryota</taxon>
        <taxon>Metazoa</taxon>
        <taxon>Spiralia</taxon>
        <taxon>Lophotrochozoa</taxon>
        <taxon>Mollusca</taxon>
        <taxon>Gastropoda</taxon>
        <taxon>Caenogastropoda</taxon>
        <taxon>Architaenioglossa</taxon>
        <taxon>Ampullarioidea</taxon>
        <taxon>Ampullariidae</taxon>
        <taxon>Pomacea</taxon>
    </lineage>
</organism>
<dbReference type="AlphaFoldDB" id="A0A2T7P803"/>
<proteinExistence type="predicted"/>
<accession>A0A2T7P803</accession>
<keyword evidence="3" id="KW-1185">Reference proteome</keyword>
<dbReference type="GO" id="GO:0005615">
    <property type="term" value="C:extracellular space"/>
    <property type="evidence" value="ECO:0007669"/>
    <property type="project" value="TreeGrafter"/>
</dbReference>
<keyword evidence="1" id="KW-0732">Signal</keyword>
<feature type="signal peptide" evidence="1">
    <location>
        <begin position="1"/>
        <end position="20"/>
    </location>
</feature>
<dbReference type="EMBL" id="PZQS01000005">
    <property type="protein sequence ID" value="PVD29533.1"/>
    <property type="molecule type" value="Genomic_DNA"/>
</dbReference>
<evidence type="ECO:0000256" key="1">
    <source>
        <dbReference type="SAM" id="SignalP"/>
    </source>
</evidence>
<evidence type="ECO:0000313" key="2">
    <source>
        <dbReference type="EMBL" id="PVD29533.1"/>
    </source>
</evidence>
<dbReference type="OMA" id="AANWLCL"/>
<evidence type="ECO:0000313" key="3">
    <source>
        <dbReference type="Proteomes" id="UP000245119"/>
    </source>
</evidence>
<comment type="caution">
    <text evidence="2">The sequence shown here is derived from an EMBL/GenBank/DDBJ whole genome shotgun (WGS) entry which is preliminary data.</text>
</comment>
<dbReference type="PANTHER" id="PTHR24024">
    <property type="entry name" value="PULMONARY SURFACTANT-ASSOCIATED PROTEIN A"/>
    <property type="match status" value="1"/>
</dbReference>